<feature type="chain" id="PRO_5046349308" description="Lipoprotein" evidence="1">
    <location>
        <begin position="18"/>
        <end position="106"/>
    </location>
</feature>
<dbReference type="EMBL" id="JAFIRR010000023">
    <property type="protein sequence ID" value="MCO6415316.1"/>
    <property type="molecule type" value="Genomic_DNA"/>
</dbReference>
<name>A0ABT1D067_9PROT</name>
<sequence length="106" mass="10811">MSRLPALALLLLTPACAYVERPVEPRPVAYSAPAYAAAPGYAVPPSGYAAPPAYTVAPAPAVPPSSYCAEAVAEAQNAAARAAYTGSSLDAGRANRTADYAVRDCR</sequence>
<keyword evidence="3" id="KW-1185">Reference proteome</keyword>
<evidence type="ECO:0008006" key="4">
    <source>
        <dbReference type="Google" id="ProtNLM"/>
    </source>
</evidence>
<comment type="caution">
    <text evidence="2">The sequence shown here is derived from an EMBL/GenBank/DDBJ whole genome shotgun (WGS) entry which is preliminary data.</text>
</comment>
<evidence type="ECO:0000256" key="1">
    <source>
        <dbReference type="SAM" id="SignalP"/>
    </source>
</evidence>
<proteinExistence type="predicted"/>
<accession>A0ABT1D067</accession>
<dbReference type="RefSeq" id="WP_252951914.1">
    <property type="nucleotide sequence ID" value="NZ_JAFIRR010000023.1"/>
</dbReference>
<evidence type="ECO:0000313" key="3">
    <source>
        <dbReference type="Proteomes" id="UP001523392"/>
    </source>
</evidence>
<keyword evidence="1" id="KW-0732">Signal</keyword>
<evidence type="ECO:0000313" key="2">
    <source>
        <dbReference type="EMBL" id="MCO6415316.1"/>
    </source>
</evidence>
<organism evidence="2 3">
    <name type="scientific">Siccirubricoccus soli</name>
    <dbReference type="NCBI Taxonomy" id="2899147"/>
    <lineage>
        <taxon>Bacteria</taxon>
        <taxon>Pseudomonadati</taxon>
        <taxon>Pseudomonadota</taxon>
        <taxon>Alphaproteobacteria</taxon>
        <taxon>Acetobacterales</taxon>
        <taxon>Roseomonadaceae</taxon>
        <taxon>Siccirubricoccus</taxon>
    </lineage>
</organism>
<protein>
    <recommendedName>
        <fullName evidence="4">Lipoprotein</fullName>
    </recommendedName>
</protein>
<feature type="signal peptide" evidence="1">
    <location>
        <begin position="1"/>
        <end position="17"/>
    </location>
</feature>
<dbReference type="Proteomes" id="UP001523392">
    <property type="component" value="Unassembled WGS sequence"/>
</dbReference>
<gene>
    <name evidence="2" type="ORF">JYK14_03880</name>
</gene>
<reference evidence="2 3" key="1">
    <citation type="submission" date="2021-12" db="EMBL/GenBank/DDBJ databases">
        <title>Siccirubricoccus leaddurans sp. nov., a high concentration Zn2+ tolerance bacterium.</title>
        <authorList>
            <person name="Cao Y."/>
        </authorList>
    </citation>
    <scope>NUCLEOTIDE SEQUENCE [LARGE SCALE GENOMIC DNA]</scope>
    <source>
        <strain evidence="2 3">KC 17139</strain>
    </source>
</reference>